<dbReference type="InterPro" id="IPR039799">
    <property type="entry name" value="ALR/ERV"/>
</dbReference>
<keyword evidence="6" id="KW-0496">Mitochondrion</keyword>
<dbReference type="InterPro" id="IPR036774">
    <property type="entry name" value="ERV/ALR_sulphydryl_oxid_sf"/>
</dbReference>
<keyword evidence="12" id="KW-1185">Reference proteome</keyword>
<dbReference type="Gene3D" id="1.20.120.310">
    <property type="entry name" value="ERV/ALR sulfhydryl oxidase domain"/>
    <property type="match status" value="1"/>
</dbReference>
<dbReference type="Proteomes" id="UP000267251">
    <property type="component" value="Unassembled WGS sequence"/>
</dbReference>
<accession>A0A4P9Y8S1</accession>
<evidence type="ECO:0000256" key="9">
    <source>
        <dbReference type="SAM" id="MobiDB-lite"/>
    </source>
</evidence>
<dbReference type="AlphaFoldDB" id="A0A4P9Y8S1"/>
<keyword evidence="7" id="KW-1015">Disulfide bond</keyword>
<comment type="cofactor">
    <cofactor evidence="1 8">
        <name>FAD</name>
        <dbReference type="ChEBI" id="CHEBI:57692"/>
    </cofactor>
</comment>
<dbReference type="EC" id="1.8.3.2" evidence="8"/>
<comment type="subcellular location">
    <subcellularLocation>
        <location evidence="2">Mitochondrion intermembrane space</location>
    </subcellularLocation>
</comment>
<evidence type="ECO:0000256" key="3">
    <source>
        <dbReference type="ARBA" id="ARBA00022630"/>
    </source>
</evidence>
<feature type="region of interest" description="Disordered" evidence="9">
    <location>
        <begin position="23"/>
        <end position="45"/>
    </location>
</feature>
<dbReference type="GO" id="GO:0016971">
    <property type="term" value="F:flavin-dependent sulfhydryl oxidase activity"/>
    <property type="evidence" value="ECO:0007669"/>
    <property type="project" value="InterPro"/>
</dbReference>
<name>A0A4P9Y8S1_9FUNG</name>
<dbReference type="InterPro" id="IPR017905">
    <property type="entry name" value="ERV/ALR_sulphydryl_oxidase"/>
</dbReference>
<dbReference type="OrthoDB" id="17199at2759"/>
<dbReference type="Pfam" id="PF04777">
    <property type="entry name" value="Evr1_Alr"/>
    <property type="match status" value="1"/>
</dbReference>
<evidence type="ECO:0000256" key="8">
    <source>
        <dbReference type="RuleBase" id="RU371123"/>
    </source>
</evidence>
<feature type="domain" description="ERV/ALR sulfhydryl oxidase" evidence="10">
    <location>
        <begin position="39"/>
        <end position="139"/>
    </location>
</feature>
<comment type="catalytic activity">
    <reaction evidence="8">
        <text>2 R'C(R)SH + O2 = R'C(R)S-S(R)CR' + H2O2</text>
        <dbReference type="Rhea" id="RHEA:17357"/>
        <dbReference type="ChEBI" id="CHEBI:15379"/>
        <dbReference type="ChEBI" id="CHEBI:16240"/>
        <dbReference type="ChEBI" id="CHEBI:16520"/>
        <dbReference type="ChEBI" id="CHEBI:17412"/>
        <dbReference type="EC" id="1.8.3.2"/>
    </reaction>
</comment>
<evidence type="ECO:0000256" key="2">
    <source>
        <dbReference type="ARBA" id="ARBA00004569"/>
    </source>
</evidence>
<gene>
    <name evidence="11" type="ORF">BJ684DRAFT_18853</name>
</gene>
<dbReference type="GO" id="GO:0005758">
    <property type="term" value="C:mitochondrial intermembrane space"/>
    <property type="evidence" value="ECO:0007669"/>
    <property type="project" value="UniProtKB-SubCell"/>
</dbReference>
<keyword evidence="4 8" id="KW-0274">FAD</keyword>
<proteinExistence type="predicted"/>
<reference evidence="12" key="1">
    <citation type="journal article" date="2018" name="Nat. Microbiol.">
        <title>Leveraging single-cell genomics to expand the fungal tree of life.</title>
        <authorList>
            <person name="Ahrendt S.R."/>
            <person name="Quandt C.A."/>
            <person name="Ciobanu D."/>
            <person name="Clum A."/>
            <person name="Salamov A."/>
            <person name="Andreopoulos B."/>
            <person name="Cheng J.F."/>
            <person name="Woyke T."/>
            <person name="Pelin A."/>
            <person name="Henrissat B."/>
            <person name="Reynolds N.K."/>
            <person name="Benny G.L."/>
            <person name="Smith M.E."/>
            <person name="James T.Y."/>
            <person name="Grigoriev I.V."/>
        </authorList>
    </citation>
    <scope>NUCLEOTIDE SEQUENCE [LARGE SCALE GENOMIC DNA]</scope>
</reference>
<evidence type="ECO:0000259" key="10">
    <source>
        <dbReference type="PROSITE" id="PS51324"/>
    </source>
</evidence>
<protein>
    <recommendedName>
        <fullName evidence="8">Sulfhydryl oxidase</fullName>
        <ecNumber evidence="8">1.8.3.2</ecNumber>
    </recommendedName>
</protein>
<evidence type="ECO:0000313" key="11">
    <source>
        <dbReference type="EMBL" id="RKP14771.1"/>
    </source>
</evidence>
<dbReference type="PANTHER" id="PTHR12645:SF0">
    <property type="entry name" value="FAD-LINKED SULFHYDRYL OXIDASE ALR"/>
    <property type="match status" value="1"/>
</dbReference>
<dbReference type="EMBL" id="KZ987793">
    <property type="protein sequence ID" value="RKP14771.1"/>
    <property type="molecule type" value="Genomic_DNA"/>
</dbReference>
<dbReference type="GO" id="GO:0050660">
    <property type="term" value="F:flavin adenine dinucleotide binding"/>
    <property type="evidence" value="ECO:0007669"/>
    <property type="project" value="TreeGrafter"/>
</dbReference>
<organism evidence="11 12">
    <name type="scientific">Piptocephalis cylindrospora</name>
    <dbReference type="NCBI Taxonomy" id="1907219"/>
    <lineage>
        <taxon>Eukaryota</taxon>
        <taxon>Fungi</taxon>
        <taxon>Fungi incertae sedis</taxon>
        <taxon>Zoopagomycota</taxon>
        <taxon>Zoopagomycotina</taxon>
        <taxon>Zoopagomycetes</taxon>
        <taxon>Zoopagales</taxon>
        <taxon>Piptocephalidaceae</taxon>
        <taxon>Piptocephalis</taxon>
    </lineage>
</organism>
<dbReference type="SUPFAM" id="SSF69000">
    <property type="entry name" value="FAD-dependent thiol oxidase"/>
    <property type="match status" value="1"/>
</dbReference>
<keyword evidence="3 8" id="KW-0285">Flavoprotein</keyword>
<sequence>MSNETSKKPCRACTDFSSWKKLGRTTSASKSSPPQNKECPPDREDLGRATWTFLHTMADHFPERPNLQQQHKAYTLLTNLADLYPCGECAEHLQVEVKNNPPDTRSRSLLSQWLCGVHNNVNVRLGKDAFDCSLLGDRWGEGPSDGSCD</sequence>
<evidence type="ECO:0000256" key="4">
    <source>
        <dbReference type="ARBA" id="ARBA00022827"/>
    </source>
</evidence>
<dbReference type="FunFam" id="1.20.120.310:FF:000003">
    <property type="entry name" value="Sulfhydryl oxidase"/>
    <property type="match status" value="1"/>
</dbReference>
<keyword evidence="5 8" id="KW-0560">Oxidoreductase</keyword>
<feature type="compositionally biased region" description="Polar residues" evidence="9">
    <location>
        <begin position="24"/>
        <end position="35"/>
    </location>
</feature>
<dbReference type="PANTHER" id="PTHR12645">
    <property type="entry name" value="ALR/ERV"/>
    <property type="match status" value="1"/>
</dbReference>
<evidence type="ECO:0000313" key="12">
    <source>
        <dbReference type="Proteomes" id="UP000267251"/>
    </source>
</evidence>
<evidence type="ECO:0000256" key="7">
    <source>
        <dbReference type="ARBA" id="ARBA00023157"/>
    </source>
</evidence>
<evidence type="ECO:0000256" key="1">
    <source>
        <dbReference type="ARBA" id="ARBA00001974"/>
    </source>
</evidence>
<evidence type="ECO:0000256" key="5">
    <source>
        <dbReference type="ARBA" id="ARBA00023002"/>
    </source>
</evidence>
<dbReference type="PROSITE" id="PS51324">
    <property type="entry name" value="ERV_ALR"/>
    <property type="match status" value="1"/>
</dbReference>
<evidence type="ECO:0000256" key="6">
    <source>
        <dbReference type="ARBA" id="ARBA00023128"/>
    </source>
</evidence>